<evidence type="ECO:0000256" key="3">
    <source>
        <dbReference type="ARBA" id="ARBA00022617"/>
    </source>
</evidence>
<dbReference type="InterPro" id="IPR036396">
    <property type="entry name" value="Cyt_P450_sf"/>
</dbReference>
<gene>
    <name evidence="10" type="ORF">L9F63_006141</name>
</gene>
<dbReference type="PRINTS" id="PR00463">
    <property type="entry name" value="EP450I"/>
</dbReference>
<keyword evidence="3 8" id="KW-0349">Heme</keyword>
<dbReference type="GO" id="GO:0004497">
    <property type="term" value="F:monooxygenase activity"/>
    <property type="evidence" value="ECO:0007669"/>
    <property type="project" value="UniProtKB-KW"/>
</dbReference>
<comment type="similarity">
    <text evidence="2 9">Belongs to the cytochrome P450 family.</text>
</comment>
<dbReference type="InterPro" id="IPR002401">
    <property type="entry name" value="Cyt_P450_E_grp-I"/>
</dbReference>
<feature type="binding site" description="axial binding residue" evidence="8">
    <location>
        <position position="460"/>
    </location>
    <ligand>
        <name>heme</name>
        <dbReference type="ChEBI" id="CHEBI:30413"/>
    </ligand>
    <ligandPart>
        <name>Fe</name>
        <dbReference type="ChEBI" id="CHEBI:18248"/>
    </ligandPart>
</feature>
<dbReference type="PANTHER" id="PTHR24291:SF209">
    <property type="entry name" value="CYTOCHROME P450-LIKE PROTEIN"/>
    <property type="match status" value="1"/>
</dbReference>
<evidence type="ECO:0000256" key="8">
    <source>
        <dbReference type="PIRSR" id="PIRSR602401-1"/>
    </source>
</evidence>
<evidence type="ECO:0008006" key="12">
    <source>
        <dbReference type="Google" id="ProtNLM"/>
    </source>
</evidence>
<keyword evidence="11" id="KW-1185">Reference proteome</keyword>
<dbReference type="Gene3D" id="1.10.630.10">
    <property type="entry name" value="Cytochrome P450"/>
    <property type="match status" value="1"/>
</dbReference>
<evidence type="ECO:0000256" key="9">
    <source>
        <dbReference type="RuleBase" id="RU000461"/>
    </source>
</evidence>
<evidence type="ECO:0000256" key="5">
    <source>
        <dbReference type="ARBA" id="ARBA00023002"/>
    </source>
</evidence>
<organism evidence="10 11">
    <name type="scientific">Diploptera punctata</name>
    <name type="common">Pacific beetle cockroach</name>
    <dbReference type="NCBI Taxonomy" id="6984"/>
    <lineage>
        <taxon>Eukaryota</taxon>
        <taxon>Metazoa</taxon>
        <taxon>Ecdysozoa</taxon>
        <taxon>Arthropoda</taxon>
        <taxon>Hexapoda</taxon>
        <taxon>Insecta</taxon>
        <taxon>Pterygota</taxon>
        <taxon>Neoptera</taxon>
        <taxon>Polyneoptera</taxon>
        <taxon>Dictyoptera</taxon>
        <taxon>Blattodea</taxon>
        <taxon>Blaberoidea</taxon>
        <taxon>Blaberidae</taxon>
        <taxon>Diplopterinae</taxon>
        <taxon>Diploptera</taxon>
    </lineage>
</organism>
<dbReference type="GO" id="GO:0005506">
    <property type="term" value="F:iron ion binding"/>
    <property type="evidence" value="ECO:0007669"/>
    <property type="project" value="InterPro"/>
</dbReference>
<dbReference type="SUPFAM" id="SSF48264">
    <property type="entry name" value="Cytochrome P450"/>
    <property type="match status" value="1"/>
</dbReference>
<sequence length="540" mass="62035">MEGFTLLLSAALFVLLVYFLVNRDSKRSHYEALVNQIPGPKKYPLIGTVLPFILLKRNETWGKLCEVVDEYKPIFRTWVGPMADVNILKPEHFEIVLSSTKHLDKAYAYNFLHDWLGTGLLTSTGQKWHTHRKMITPTFHFKILDSFVEIFSEKSEIMVDKLRKEVGSQGFDVYPYITKCALDIICETAMGTQIYAQDGSNSDYVTAIYDMSELTIRRLLRPWLHVNFFFKLSQIGRKTEHCLKVLHVSPKRCLLAKAVIKERKAEMAAKNLHTHAVSSSEDESLGKKKRKAFLDLLLEASIQGVKLTDEELREELFKFRTEGHDTTSAGMCWAIFLLGLHPEVQEKAYEEQQSIFEGSKRSATMKDLNEMKYLERVIKEALRLYPSVPTIGRMATEDIKLDNYIIPKGCTVTLQFFFLHRNADYFPDPEKFDPDRFLPENVAKRHPYAYLPFSAGPRNCIGQKFALLEEKAVLSSILRNYKVKSLDKREDIKLLSELVMRPENGIRITNLSHGFVSSSSIVCYLLSIYLRVFTAAAVFP</sequence>
<keyword evidence="5 9" id="KW-0560">Oxidoreductase</keyword>
<evidence type="ECO:0000313" key="11">
    <source>
        <dbReference type="Proteomes" id="UP001233999"/>
    </source>
</evidence>
<dbReference type="GO" id="GO:0020037">
    <property type="term" value="F:heme binding"/>
    <property type="evidence" value="ECO:0007669"/>
    <property type="project" value="InterPro"/>
</dbReference>
<keyword evidence="7 9" id="KW-0503">Monooxygenase</keyword>
<accession>A0AAD8E5I0</accession>
<keyword evidence="6 8" id="KW-0408">Iron</keyword>
<dbReference type="Proteomes" id="UP001233999">
    <property type="component" value="Unassembled WGS sequence"/>
</dbReference>
<proteinExistence type="inferred from homology"/>
<evidence type="ECO:0000256" key="7">
    <source>
        <dbReference type="ARBA" id="ARBA00023033"/>
    </source>
</evidence>
<dbReference type="PRINTS" id="PR00385">
    <property type="entry name" value="P450"/>
</dbReference>
<dbReference type="PANTHER" id="PTHR24291">
    <property type="entry name" value="CYTOCHROME P450 FAMILY 4"/>
    <property type="match status" value="1"/>
</dbReference>
<name>A0AAD8E5I0_DIPPU</name>
<dbReference type="EMBL" id="JASPKZ010009367">
    <property type="protein sequence ID" value="KAJ9577302.1"/>
    <property type="molecule type" value="Genomic_DNA"/>
</dbReference>
<dbReference type="GO" id="GO:0016705">
    <property type="term" value="F:oxidoreductase activity, acting on paired donors, with incorporation or reduction of molecular oxygen"/>
    <property type="evidence" value="ECO:0007669"/>
    <property type="project" value="InterPro"/>
</dbReference>
<reference evidence="10" key="2">
    <citation type="submission" date="2023-05" db="EMBL/GenBank/DDBJ databases">
        <authorList>
            <person name="Fouks B."/>
        </authorList>
    </citation>
    <scope>NUCLEOTIDE SEQUENCE</scope>
    <source>
        <strain evidence="10">Stay&amp;Tobe</strain>
        <tissue evidence="10">Testes</tissue>
    </source>
</reference>
<evidence type="ECO:0000256" key="6">
    <source>
        <dbReference type="ARBA" id="ARBA00023004"/>
    </source>
</evidence>
<evidence type="ECO:0000313" key="10">
    <source>
        <dbReference type="EMBL" id="KAJ9577302.1"/>
    </source>
</evidence>
<dbReference type="InterPro" id="IPR001128">
    <property type="entry name" value="Cyt_P450"/>
</dbReference>
<dbReference type="InterPro" id="IPR017972">
    <property type="entry name" value="Cyt_P450_CS"/>
</dbReference>
<dbReference type="PROSITE" id="PS00086">
    <property type="entry name" value="CYTOCHROME_P450"/>
    <property type="match status" value="1"/>
</dbReference>
<feature type="non-terminal residue" evidence="10">
    <location>
        <position position="540"/>
    </location>
</feature>
<evidence type="ECO:0000256" key="2">
    <source>
        <dbReference type="ARBA" id="ARBA00010617"/>
    </source>
</evidence>
<dbReference type="Pfam" id="PF00067">
    <property type="entry name" value="p450"/>
    <property type="match status" value="1"/>
</dbReference>
<comment type="cofactor">
    <cofactor evidence="1 8">
        <name>heme</name>
        <dbReference type="ChEBI" id="CHEBI:30413"/>
    </cofactor>
</comment>
<reference evidence="10" key="1">
    <citation type="journal article" date="2023" name="IScience">
        <title>Live-bearing cockroach genome reveals convergent evolutionary mechanisms linked to viviparity in insects and beyond.</title>
        <authorList>
            <person name="Fouks B."/>
            <person name="Harrison M.C."/>
            <person name="Mikhailova A.A."/>
            <person name="Marchal E."/>
            <person name="English S."/>
            <person name="Carruthers M."/>
            <person name="Jennings E.C."/>
            <person name="Chiamaka E.L."/>
            <person name="Frigard R.A."/>
            <person name="Pippel M."/>
            <person name="Attardo G.M."/>
            <person name="Benoit J.B."/>
            <person name="Bornberg-Bauer E."/>
            <person name="Tobe S.S."/>
        </authorList>
    </citation>
    <scope>NUCLEOTIDE SEQUENCE</scope>
    <source>
        <strain evidence="10">Stay&amp;Tobe</strain>
    </source>
</reference>
<keyword evidence="4 8" id="KW-0479">Metal-binding</keyword>
<comment type="caution">
    <text evidence="10">The sequence shown here is derived from an EMBL/GenBank/DDBJ whole genome shotgun (WGS) entry which is preliminary data.</text>
</comment>
<evidence type="ECO:0000256" key="1">
    <source>
        <dbReference type="ARBA" id="ARBA00001971"/>
    </source>
</evidence>
<protein>
    <recommendedName>
        <fullName evidence="12">Cytochrome P450</fullName>
    </recommendedName>
</protein>
<dbReference type="InterPro" id="IPR050196">
    <property type="entry name" value="Cytochrome_P450_Monoox"/>
</dbReference>
<dbReference type="AlphaFoldDB" id="A0AAD8E5I0"/>
<evidence type="ECO:0000256" key="4">
    <source>
        <dbReference type="ARBA" id="ARBA00022723"/>
    </source>
</evidence>